<name>A0ABN9UYN7_9DINO</name>
<protein>
    <submittedName>
        <fullName evidence="2">Uncharacterized protein</fullName>
    </submittedName>
</protein>
<keyword evidence="1" id="KW-0732">Signal</keyword>
<evidence type="ECO:0000313" key="3">
    <source>
        <dbReference type="Proteomes" id="UP001189429"/>
    </source>
</evidence>
<feature type="signal peptide" evidence="1">
    <location>
        <begin position="1"/>
        <end position="17"/>
    </location>
</feature>
<reference evidence="2" key="1">
    <citation type="submission" date="2023-10" db="EMBL/GenBank/DDBJ databases">
        <authorList>
            <person name="Chen Y."/>
            <person name="Shah S."/>
            <person name="Dougan E. K."/>
            <person name="Thang M."/>
            <person name="Chan C."/>
        </authorList>
    </citation>
    <scope>NUCLEOTIDE SEQUENCE [LARGE SCALE GENOMIC DNA]</scope>
</reference>
<proteinExistence type="predicted"/>
<dbReference type="EMBL" id="CAUYUJ010016449">
    <property type="protein sequence ID" value="CAK0865410.1"/>
    <property type="molecule type" value="Genomic_DNA"/>
</dbReference>
<keyword evidence="3" id="KW-1185">Reference proteome</keyword>
<evidence type="ECO:0000313" key="2">
    <source>
        <dbReference type="EMBL" id="CAK0865410.1"/>
    </source>
</evidence>
<comment type="caution">
    <text evidence="2">The sequence shown here is derived from an EMBL/GenBank/DDBJ whole genome shotgun (WGS) entry which is preliminary data.</text>
</comment>
<sequence>MDMILLEVLSLLSRLLGIVEHRIHQIQNVLPCKAADFLQQVHTPCAQLVNDIGPQLAPLGVPLLCIAINLLSECAQLYSVLKGFMISPGCPHLDDCIHTSLLCLFMVVEALVIAVAPLRLSSALDDLKERLSDTRCNSPELHAQLQAVETVLNQANGGRGWGIKVCRGVVLHKDLLQATCIRAALVATAVLAFLDSHLGFEKAMGEEHTSIQHVMERENAIEAEMSSIRHMLINMTMLIQNRK</sequence>
<evidence type="ECO:0000256" key="1">
    <source>
        <dbReference type="SAM" id="SignalP"/>
    </source>
</evidence>
<accession>A0ABN9UYN7</accession>
<gene>
    <name evidence="2" type="ORF">PCOR1329_LOCUS52937</name>
</gene>
<organism evidence="2 3">
    <name type="scientific">Prorocentrum cordatum</name>
    <dbReference type="NCBI Taxonomy" id="2364126"/>
    <lineage>
        <taxon>Eukaryota</taxon>
        <taxon>Sar</taxon>
        <taxon>Alveolata</taxon>
        <taxon>Dinophyceae</taxon>
        <taxon>Prorocentrales</taxon>
        <taxon>Prorocentraceae</taxon>
        <taxon>Prorocentrum</taxon>
    </lineage>
</organism>
<dbReference type="Proteomes" id="UP001189429">
    <property type="component" value="Unassembled WGS sequence"/>
</dbReference>
<feature type="chain" id="PRO_5046103020" evidence="1">
    <location>
        <begin position="18"/>
        <end position="243"/>
    </location>
</feature>